<dbReference type="Gene3D" id="3.40.630.20">
    <property type="entry name" value="Peptidase C15, pyroglutamyl peptidase I-like"/>
    <property type="match status" value="1"/>
</dbReference>
<dbReference type="InterPro" id="IPR000816">
    <property type="entry name" value="Peptidase_C15"/>
</dbReference>
<dbReference type="GO" id="GO:0016920">
    <property type="term" value="F:pyroglutamyl-peptidase activity"/>
    <property type="evidence" value="ECO:0007669"/>
    <property type="project" value="InterPro"/>
</dbReference>
<dbReference type="CDD" id="cd00501">
    <property type="entry name" value="Peptidase_C15"/>
    <property type="match status" value="1"/>
</dbReference>
<dbReference type="PANTHER" id="PTHR23402">
    <property type="entry name" value="PROTEASE FAMILY C15 PYROGLUTAMYL-PEPTIDASE I-RELATED"/>
    <property type="match status" value="1"/>
</dbReference>
<dbReference type="InterPro" id="IPR016125">
    <property type="entry name" value="Peptidase_C15-like"/>
</dbReference>
<dbReference type="OrthoDB" id="407146at2759"/>
<dbReference type="EMBL" id="GAKP01005143">
    <property type="protein sequence ID" value="JAC53809.1"/>
    <property type="molecule type" value="Transcribed_RNA"/>
</dbReference>
<keyword evidence="5" id="KW-0788">Thiol protease</keyword>
<proteinExistence type="inferred from homology"/>
<dbReference type="RefSeq" id="XP_019846207.1">
    <property type="nucleotide sequence ID" value="XM_019990648.2"/>
</dbReference>
<protein>
    <submittedName>
        <fullName evidence="6 7">Pyroglutamyl-peptidase 1</fullName>
    </submittedName>
</protein>
<comment type="similarity">
    <text evidence="1">Belongs to the peptidase C15 family.</text>
</comment>
<dbReference type="PANTHER" id="PTHR23402:SF1">
    <property type="entry name" value="PYROGLUTAMYL-PEPTIDASE I"/>
    <property type="match status" value="1"/>
</dbReference>
<dbReference type="GO" id="GO:0005829">
    <property type="term" value="C:cytosol"/>
    <property type="evidence" value="ECO:0007669"/>
    <property type="project" value="InterPro"/>
</dbReference>
<evidence type="ECO:0000256" key="2">
    <source>
        <dbReference type="ARBA" id="ARBA00022490"/>
    </source>
</evidence>
<organism evidence="6">
    <name type="scientific">Bactrocera dorsalis</name>
    <name type="common">Oriental fruit fly</name>
    <name type="synonym">Dacus dorsalis</name>
    <dbReference type="NCBI Taxonomy" id="27457"/>
    <lineage>
        <taxon>Eukaryota</taxon>
        <taxon>Metazoa</taxon>
        <taxon>Ecdysozoa</taxon>
        <taxon>Arthropoda</taxon>
        <taxon>Hexapoda</taxon>
        <taxon>Insecta</taxon>
        <taxon>Pterygota</taxon>
        <taxon>Neoptera</taxon>
        <taxon>Endopterygota</taxon>
        <taxon>Diptera</taxon>
        <taxon>Brachycera</taxon>
        <taxon>Muscomorpha</taxon>
        <taxon>Tephritoidea</taxon>
        <taxon>Tephritidae</taxon>
        <taxon>Bactrocera</taxon>
        <taxon>Bactrocera</taxon>
    </lineage>
</organism>
<keyword evidence="2" id="KW-0963">Cytoplasm</keyword>
<evidence type="ECO:0000313" key="6">
    <source>
        <dbReference type="EMBL" id="JAC53809.1"/>
    </source>
</evidence>
<dbReference type="InterPro" id="IPR036440">
    <property type="entry name" value="Peptidase_C15-like_sf"/>
</dbReference>
<evidence type="ECO:0000313" key="7">
    <source>
        <dbReference type="RefSeq" id="XP_019846207.1"/>
    </source>
</evidence>
<reference evidence="7" key="2">
    <citation type="submission" date="2022-04" db="UniProtKB">
        <authorList>
            <consortium name="RefSeq"/>
        </authorList>
    </citation>
    <scope>IDENTIFICATION</scope>
    <source>
        <strain evidence="7">Punador</strain>
    </source>
</reference>
<dbReference type="SUPFAM" id="SSF53182">
    <property type="entry name" value="Pyrrolidone carboxyl peptidase (pyroglutamate aminopeptidase)"/>
    <property type="match status" value="1"/>
</dbReference>
<name>A0A034WGJ1_BACDO</name>
<keyword evidence="3" id="KW-0645">Protease</keyword>
<accession>A0A034WGJ1</accession>
<dbReference type="AlphaFoldDB" id="A0A034WGJ1"/>
<sequence>MAQPQVKSVVAAEEANKNLIIVTGFGPFVGHEDVNASWEAVRLLPDELTCRGHHYKLEKREVPVEYDAVDKAVEEIWSHKPQLVIHCGVHGSASCIHVEKLAYNHKFTRPDYARQRLPKSSACLVNCSTNVYDNHTLHCGLDVEKIVEVVAASCECTPPATDDAIQSSVNVEPEAFTVLQSSDDVGNYLCGYIYLKSLDRNRNRTLFIHVPPINCPFTSEQTKEVVWRIIEECIRQVTENEKVDC</sequence>
<evidence type="ECO:0000256" key="5">
    <source>
        <dbReference type="ARBA" id="ARBA00022807"/>
    </source>
</evidence>
<dbReference type="GO" id="GO:0006508">
    <property type="term" value="P:proteolysis"/>
    <property type="evidence" value="ECO:0007669"/>
    <property type="project" value="UniProtKB-KW"/>
</dbReference>
<dbReference type="Pfam" id="PF01470">
    <property type="entry name" value="Peptidase_C15"/>
    <property type="match status" value="1"/>
</dbReference>
<keyword evidence="4" id="KW-0378">Hydrolase</keyword>
<gene>
    <name evidence="6" type="primary">PGPI</name>
    <name evidence="7" type="synonym">LOC105227180</name>
</gene>
<evidence type="ECO:0000256" key="4">
    <source>
        <dbReference type="ARBA" id="ARBA00022801"/>
    </source>
</evidence>
<dbReference type="EMBL" id="GAKP01005145">
    <property type="protein sequence ID" value="JAC53807.1"/>
    <property type="molecule type" value="Transcribed_RNA"/>
</dbReference>
<evidence type="ECO:0000256" key="1">
    <source>
        <dbReference type="ARBA" id="ARBA00006641"/>
    </source>
</evidence>
<dbReference type="FunFam" id="3.40.630.20:FF:000008">
    <property type="entry name" value="Pyroglutamyl-peptidase 1"/>
    <property type="match status" value="1"/>
</dbReference>
<reference evidence="6" key="1">
    <citation type="journal article" date="2014" name="BMC Genomics">
        <title>Characterizing the developmental transcriptome of the oriental fruit fly, Bactrocera dorsalis (Diptera: Tephritidae) through comparative genomic analysis with Drosophila melanogaster utilizing modENCODE datasets.</title>
        <authorList>
            <person name="Geib S.M."/>
            <person name="Calla B."/>
            <person name="Hall B."/>
            <person name="Hou S."/>
            <person name="Manoukis N.C."/>
        </authorList>
    </citation>
    <scope>NUCLEOTIDE SEQUENCE</scope>
    <source>
        <strain evidence="6">Punador</strain>
    </source>
</reference>
<evidence type="ECO:0000256" key="3">
    <source>
        <dbReference type="ARBA" id="ARBA00022670"/>
    </source>
</evidence>